<evidence type="ECO:0000256" key="1">
    <source>
        <dbReference type="SAM" id="Phobius"/>
    </source>
</evidence>
<keyword evidence="3" id="KW-0808">Transferase</keyword>
<organism evidence="3 4">
    <name type="scientific">Methylobacterium komagatae</name>
    <dbReference type="NCBI Taxonomy" id="374425"/>
    <lineage>
        <taxon>Bacteria</taxon>
        <taxon>Pseudomonadati</taxon>
        <taxon>Pseudomonadota</taxon>
        <taxon>Alphaproteobacteria</taxon>
        <taxon>Hyphomicrobiales</taxon>
        <taxon>Methylobacteriaceae</taxon>
        <taxon>Methylobacterium</taxon>
    </lineage>
</organism>
<keyword evidence="4" id="KW-1185">Reference proteome</keyword>
<proteinExistence type="predicted"/>
<feature type="transmembrane region" description="Helical" evidence="1">
    <location>
        <begin position="170"/>
        <end position="193"/>
    </location>
</feature>
<feature type="transmembrane region" description="Helical" evidence="1">
    <location>
        <begin position="7"/>
        <end position="24"/>
    </location>
</feature>
<feature type="transmembrane region" description="Helical" evidence="1">
    <location>
        <begin position="100"/>
        <end position="119"/>
    </location>
</feature>
<keyword evidence="1" id="KW-0812">Transmembrane</keyword>
<keyword evidence="1" id="KW-0472">Membrane</keyword>
<dbReference type="Proteomes" id="UP001596292">
    <property type="component" value="Unassembled WGS sequence"/>
</dbReference>
<dbReference type="RefSeq" id="WP_378975205.1">
    <property type="nucleotide sequence ID" value="NZ_JBHSWN010000001.1"/>
</dbReference>
<reference evidence="4" key="1">
    <citation type="journal article" date="2019" name="Int. J. Syst. Evol. Microbiol.">
        <title>The Global Catalogue of Microorganisms (GCM) 10K type strain sequencing project: providing services to taxonomists for standard genome sequencing and annotation.</title>
        <authorList>
            <consortium name="The Broad Institute Genomics Platform"/>
            <consortium name="The Broad Institute Genome Sequencing Center for Infectious Disease"/>
            <person name="Wu L."/>
            <person name="Ma J."/>
        </authorList>
    </citation>
    <scope>NUCLEOTIDE SEQUENCE [LARGE SCALE GENOMIC DNA]</scope>
    <source>
        <strain evidence="4">CCUG 48316</strain>
    </source>
</reference>
<dbReference type="GO" id="GO:0015019">
    <property type="term" value="F:heparan-alpha-glucosaminide N-acetyltransferase activity"/>
    <property type="evidence" value="ECO:0007669"/>
    <property type="project" value="UniProtKB-EC"/>
</dbReference>
<feature type="transmembrane region" description="Helical" evidence="1">
    <location>
        <begin position="126"/>
        <end position="144"/>
    </location>
</feature>
<evidence type="ECO:0000313" key="4">
    <source>
        <dbReference type="Proteomes" id="UP001596292"/>
    </source>
</evidence>
<dbReference type="EC" id="2.3.1.78" evidence="3"/>
<evidence type="ECO:0000313" key="3">
    <source>
        <dbReference type="EMBL" id="MFC6788485.1"/>
    </source>
</evidence>
<dbReference type="EMBL" id="JBHSWN010000001">
    <property type="protein sequence ID" value="MFC6788485.1"/>
    <property type="molecule type" value="Genomic_DNA"/>
</dbReference>
<evidence type="ECO:0000259" key="2">
    <source>
        <dbReference type="Pfam" id="PF07786"/>
    </source>
</evidence>
<gene>
    <name evidence="3" type="ORF">ACFQE0_01905</name>
</gene>
<dbReference type="Pfam" id="PF07786">
    <property type="entry name" value="HGSNAT_cat"/>
    <property type="match status" value="1"/>
</dbReference>
<feature type="transmembrane region" description="Helical" evidence="1">
    <location>
        <begin position="44"/>
        <end position="64"/>
    </location>
</feature>
<accession>A0ABW2BEV4</accession>
<dbReference type="InterPro" id="IPR012429">
    <property type="entry name" value="HGSNAT_cat"/>
</dbReference>
<protein>
    <submittedName>
        <fullName evidence="3">Heparan-alpha-glucosaminide N-acetyltransferase</fullName>
        <ecNumber evidence="3">2.3.1.78</ecNumber>
    </submittedName>
</protein>
<feature type="domain" description="Heparan-alpha-glucosaminide N-acetyltransferase catalytic" evidence="2">
    <location>
        <begin position="2"/>
        <end position="222"/>
    </location>
</feature>
<comment type="caution">
    <text evidence="3">The sequence shown here is derived from an EMBL/GenBank/DDBJ whole genome shotgun (WGS) entry which is preliminary data.</text>
</comment>
<name>A0ABW2BEV4_9HYPH</name>
<feature type="transmembrane region" description="Helical" evidence="1">
    <location>
        <begin position="214"/>
        <end position="235"/>
    </location>
</feature>
<sequence>MPVIDGARAIALLAMACFHGLWDLGNVRLTPENYAATPIGKHAAEGIAGSFLILVGVGLVLMNGRGVRLRPTLMRLARIAAGALAVTVATYVVFPDSFVFFGILHCIAVASVLGLPFLFLPWPVTLVAAALVLAAPLLVQADWLDSPALWFLGLGRITPRTNDYVPLFPWFGLVLTGIVLGRLGLPILARSLLGRWEPSGKLGRVATFAGRHSLAVYLIHQPVLFGLAFLLAQALGPNPRAGLKAFRADYLAMCTRGGGEAAPCRIAARCTGEALLREDLFREDGRPYSVEERARAQALSRGCYDAAEGGSDPR</sequence>
<feature type="transmembrane region" description="Helical" evidence="1">
    <location>
        <begin position="76"/>
        <end position="94"/>
    </location>
</feature>
<keyword evidence="3" id="KW-0012">Acyltransferase</keyword>
<keyword evidence="1" id="KW-1133">Transmembrane helix</keyword>